<dbReference type="PANTHER" id="PTHR31836">
    <property type="match status" value="1"/>
</dbReference>
<dbReference type="Proteomes" id="UP000887574">
    <property type="component" value="Unplaced"/>
</dbReference>
<feature type="compositionally biased region" description="Low complexity" evidence="2">
    <location>
        <begin position="183"/>
        <end position="214"/>
    </location>
</feature>
<feature type="region of interest" description="Disordered" evidence="2">
    <location>
        <begin position="183"/>
        <end position="252"/>
    </location>
</feature>
<feature type="domain" description="Carbohydrate binding" evidence="3">
    <location>
        <begin position="261"/>
        <end position="344"/>
    </location>
</feature>
<dbReference type="PANTHER" id="PTHR31836:SF28">
    <property type="entry name" value="SRCR DOMAIN-CONTAINING PROTEIN-RELATED"/>
    <property type="match status" value="1"/>
</dbReference>
<dbReference type="Gene3D" id="2.40.40.10">
    <property type="entry name" value="RlpA-like domain"/>
    <property type="match status" value="1"/>
</dbReference>
<dbReference type="GO" id="GO:0030247">
    <property type="term" value="F:polysaccharide binding"/>
    <property type="evidence" value="ECO:0007669"/>
    <property type="project" value="InterPro"/>
</dbReference>
<dbReference type="InterPro" id="IPR008965">
    <property type="entry name" value="CBM2/CBM3_carb-bd_dom_sf"/>
</dbReference>
<proteinExistence type="predicted"/>
<accession>A0A915E7H8</accession>
<dbReference type="SUPFAM" id="SSF50685">
    <property type="entry name" value="Barwin-like endoglucanases"/>
    <property type="match status" value="1"/>
</dbReference>
<dbReference type="SMART" id="SM01063">
    <property type="entry name" value="CBM49"/>
    <property type="match status" value="1"/>
</dbReference>
<dbReference type="InterPro" id="IPR036908">
    <property type="entry name" value="RlpA-like_sf"/>
</dbReference>
<reference evidence="5" key="1">
    <citation type="submission" date="2022-11" db="UniProtKB">
        <authorList>
            <consortium name="WormBaseParasite"/>
        </authorList>
    </citation>
    <scope>IDENTIFICATION</scope>
</reference>
<dbReference type="InterPro" id="IPR051477">
    <property type="entry name" value="Expansin_CellWall"/>
</dbReference>
<name>A0A915E7H8_9BILA</name>
<evidence type="ECO:0000259" key="3">
    <source>
        <dbReference type="SMART" id="SM01063"/>
    </source>
</evidence>
<dbReference type="AlphaFoldDB" id="A0A915E7H8"/>
<dbReference type="Pfam" id="PF09478">
    <property type="entry name" value="CBM49"/>
    <property type="match status" value="1"/>
</dbReference>
<evidence type="ECO:0000256" key="1">
    <source>
        <dbReference type="ARBA" id="ARBA00022729"/>
    </source>
</evidence>
<dbReference type="WBParaSite" id="jg3385">
    <property type="protein sequence ID" value="jg3385"/>
    <property type="gene ID" value="jg3385"/>
</dbReference>
<keyword evidence="1" id="KW-0732">Signal</keyword>
<dbReference type="GO" id="GO:0004553">
    <property type="term" value="F:hydrolase activity, hydrolyzing O-glycosyl compounds"/>
    <property type="evidence" value="ECO:0007669"/>
    <property type="project" value="InterPro"/>
</dbReference>
<dbReference type="Pfam" id="PF03330">
    <property type="entry name" value="DPBB_1"/>
    <property type="match status" value="1"/>
</dbReference>
<evidence type="ECO:0000313" key="5">
    <source>
        <dbReference type="WBParaSite" id="jg3385"/>
    </source>
</evidence>
<dbReference type="SUPFAM" id="SSF49384">
    <property type="entry name" value="Carbohydrate-binding domain"/>
    <property type="match status" value="1"/>
</dbReference>
<evidence type="ECO:0000256" key="2">
    <source>
        <dbReference type="SAM" id="MobiDB-lite"/>
    </source>
</evidence>
<organism evidence="4 5">
    <name type="scientific">Ditylenchus dipsaci</name>
    <dbReference type="NCBI Taxonomy" id="166011"/>
    <lineage>
        <taxon>Eukaryota</taxon>
        <taxon>Metazoa</taxon>
        <taxon>Ecdysozoa</taxon>
        <taxon>Nematoda</taxon>
        <taxon>Chromadorea</taxon>
        <taxon>Rhabditida</taxon>
        <taxon>Tylenchina</taxon>
        <taxon>Tylenchomorpha</taxon>
        <taxon>Sphaerularioidea</taxon>
        <taxon>Anguinidae</taxon>
        <taxon>Anguininae</taxon>
        <taxon>Ditylenchus</taxon>
    </lineage>
</organism>
<feature type="compositionally biased region" description="Polar residues" evidence="2">
    <location>
        <begin position="215"/>
        <end position="252"/>
    </location>
</feature>
<keyword evidence="4" id="KW-1185">Reference proteome</keyword>
<dbReference type="InterPro" id="IPR009009">
    <property type="entry name" value="RlpA-like_DPBB"/>
</dbReference>
<evidence type="ECO:0000313" key="4">
    <source>
        <dbReference type="Proteomes" id="UP000887574"/>
    </source>
</evidence>
<dbReference type="InterPro" id="IPR019028">
    <property type="entry name" value="CBM_49"/>
</dbReference>
<dbReference type="InterPro" id="IPR012291">
    <property type="entry name" value="CBM2_carb-bd_dom_sf"/>
</dbReference>
<protein>
    <submittedName>
        <fullName evidence="5">Carbohydrate binding domain-containing protein</fullName>
    </submittedName>
</protein>
<dbReference type="Gene3D" id="2.60.40.290">
    <property type="match status" value="1"/>
</dbReference>
<sequence>MLEMTGEIVLQTELGAKILHFINFDMGTFTVLAVFAIAVCCMVTGQSTLDTVLNVPQTDSNFTFYGGTGRGACGLDYDATIDGFSAAGSGQLFSPNAQWVPSDLPDGRYVLDDPICKGICATVEYNGKSITVPINNQCPECSVRHIDLSQGAFAHLEPKLGEVGIGRNATITYVFCNSTTVYTPSTDSTSPTTLASSDTTAETTTVPSDVSVTSEANPATSSVAAGSDVTDQPTPSSDAGTETTPSDSSINSTISRASAGLVVAVNIISSWNEGMQVTLVFTNNDDKPVCSASFSLGLQSDQPVSSSWNMDSGANAGQYNLPSWLNISANRGDYSSTGFMTSGSNHTPPTVTVLDFGYC</sequence>